<gene>
    <name evidence="3" type="ORF">QBC38DRAFT_457589</name>
</gene>
<dbReference type="Gene3D" id="3.40.50.200">
    <property type="entry name" value="Peptidase S8/S53 domain"/>
    <property type="match status" value="1"/>
</dbReference>
<feature type="compositionally biased region" description="Basic and acidic residues" evidence="1">
    <location>
        <begin position="347"/>
        <end position="359"/>
    </location>
</feature>
<dbReference type="Proteomes" id="UP001301958">
    <property type="component" value="Unassembled WGS sequence"/>
</dbReference>
<dbReference type="SUPFAM" id="SSF52743">
    <property type="entry name" value="Subtilisin-like"/>
    <property type="match status" value="1"/>
</dbReference>
<protein>
    <recommendedName>
        <fullName evidence="2">Peptidase S8/S53 domain-containing protein</fullName>
    </recommendedName>
</protein>
<organism evidence="3 4">
    <name type="scientific">Podospora fimiseda</name>
    <dbReference type="NCBI Taxonomy" id="252190"/>
    <lineage>
        <taxon>Eukaryota</taxon>
        <taxon>Fungi</taxon>
        <taxon>Dikarya</taxon>
        <taxon>Ascomycota</taxon>
        <taxon>Pezizomycotina</taxon>
        <taxon>Sordariomycetes</taxon>
        <taxon>Sordariomycetidae</taxon>
        <taxon>Sordariales</taxon>
        <taxon>Podosporaceae</taxon>
        <taxon>Podospora</taxon>
    </lineage>
</organism>
<name>A0AAN7BKU3_9PEZI</name>
<proteinExistence type="predicted"/>
<dbReference type="InterPro" id="IPR000209">
    <property type="entry name" value="Peptidase_S8/S53_dom"/>
</dbReference>
<reference evidence="3" key="2">
    <citation type="submission" date="2023-05" db="EMBL/GenBank/DDBJ databases">
        <authorList>
            <consortium name="Lawrence Berkeley National Laboratory"/>
            <person name="Steindorff A."/>
            <person name="Hensen N."/>
            <person name="Bonometti L."/>
            <person name="Westerberg I."/>
            <person name="Brannstrom I.O."/>
            <person name="Guillou S."/>
            <person name="Cros-Aarteil S."/>
            <person name="Calhoun S."/>
            <person name="Haridas S."/>
            <person name="Kuo A."/>
            <person name="Mondo S."/>
            <person name="Pangilinan J."/>
            <person name="Riley R."/>
            <person name="Labutti K."/>
            <person name="Andreopoulos B."/>
            <person name="Lipzen A."/>
            <person name="Chen C."/>
            <person name="Yanf M."/>
            <person name="Daum C."/>
            <person name="Ng V."/>
            <person name="Clum A."/>
            <person name="Ohm R."/>
            <person name="Martin F."/>
            <person name="Silar P."/>
            <person name="Natvig D."/>
            <person name="Lalanne C."/>
            <person name="Gautier V."/>
            <person name="Ament-Velasquez S.L."/>
            <person name="Kruys A."/>
            <person name="Hutchinson M.I."/>
            <person name="Powell A.J."/>
            <person name="Barry K."/>
            <person name="Miller A.N."/>
            <person name="Grigoriev I.V."/>
            <person name="Debuchy R."/>
            <person name="Gladieux P."/>
            <person name="Thoren M.H."/>
            <person name="Johannesson H."/>
        </authorList>
    </citation>
    <scope>NUCLEOTIDE SEQUENCE</scope>
    <source>
        <strain evidence="3">CBS 990.96</strain>
    </source>
</reference>
<dbReference type="SUPFAM" id="SSF48403">
    <property type="entry name" value="Ankyrin repeat"/>
    <property type="match status" value="1"/>
</dbReference>
<comment type="caution">
    <text evidence="3">The sequence shown here is derived from an EMBL/GenBank/DDBJ whole genome shotgun (WGS) entry which is preliminary data.</text>
</comment>
<dbReference type="Pfam" id="PF00082">
    <property type="entry name" value="Peptidase_S8"/>
    <property type="match status" value="1"/>
</dbReference>
<dbReference type="CDD" id="cd07491">
    <property type="entry name" value="Peptidases_S8_7"/>
    <property type="match status" value="1"/>
</dbReference>
<feature type="region of interest" description="Disordered" evidence="1">
    <location>
        <begin position="178"/>
        <end position="206"/>
    </location>
</feature>
<accession>A0AAN7BKU3</accession>
<evidence type="ECO:0000259" key="2">
    <source>
        <dbReference type="Pfam" id="PF00082"/>
    </source>
</evidence>
<dbReference type="EMBL" id="MU865374">
    <property type="protein sequence ID" value="KAK4225133.1"/>
    <property type="molecule type" value="Genomic_DNA"/>
</dbReference>
<dbReference type="InterPro" id="IPR036852">
    <property type="entry name" value="Peptidase_S8/S53_dom_sf"/>
</dbReference>
<sequence length="1095" mass="121733">MVLRGGKRSGNQGHARDAPRPTSIESVLSDAKTVGDKFHNPESQECKDFEEKHHVRLSNLPSNSVSYGGNAAEDDVLHRVAKDLQDFDLWYEPFTQWAIRAHPQLLQFRDAGGSTPLHIAIMNENHQFVALVLDYVENIRSLLEMKTSLSLNCLHTAILHQCPYTEQIIKKSLELERNHSTPSHEKNVQHEERDQGFGSGTQFPDDMSISHTADDSIFTVIPDHQDLDHTYSGEVSGQTPLHLAVTFDAGPEAPDSEDSLDTADAPPSSSNSHSFSNLPRRVSDLGLDIGKSNPVIDEPIDVKSPHQSSRRLSTHMLLAVNGTGGKKSSVATGAEVKSSKQVSFDDDGPKEIARDHDKAASSGGGNHEPRFEPPRQHSRATTCTSTRIPTWNATRVVRRLVEARPGVLLWPNAQKETPFQHRLRLVMEPDENDHHSQPAIPHDRDMLVNEDRILSYLREYIIDNFSRRDAMKALYKIGEERTLETEFDLSGLPYSTIGYDFLNGLGNVLRFEGLLKYVALPRLSIRKDDIKTENGHKSLVTGSKPKGLRDMETVFQWMRDSKVQSILKVAVVDDVEPSHSEESIENCVENFDVRIWNWYKLDLCCSVITRKAPRARDVTLYWSGNNAVLMGWGSPAGLPSLKHPVWPPKQLKRVNLYICEGLESTTRLEENLDNFKSALFDHIAPRTLEFSWGYHKPGTNYHSLFRGPGKGKATESKWMRTMKDFAEFLRDAKPGTEIEPVKIAVIDDGIDLGLDIFQERVQVGESFYQLSDFSGRLGAYYVPSGSHGTLMAQLICEVCPVVQLYIAQVEVLPGQDGRRSFTAESATEAIRWAVDQKVDIISMSWSINPRPETTKGLEEALNAASGDKIIMFCSSIDEGPTTMLDTTYPGKSGKCIKIGAATGFGTKLSWVSEANSDFLLPGESLQPAADLKLWGDHHPGSFGSSVSTALAAGLAGVILYCDRLVGTHVTKRSLPKESSTMSIPTTSAFPGVGAMMTSPLRPPRSPLAKGGRHSTNSVRNTNVVTDYLRNDGNMRKAFSNLSVASETRIFPEVWDFIPSQTADDPLVWDERRPGLEEKTKATMEKLDYFLKAIKK</sequence>
<feature type="compositionally biased region" description="Polar residues" evidence="1">
    <location>
        <begin position="976"/>
        <end position="988"/>
    </location>
</feature>
<feature type="region of interest" description="Disordered" evidence="1">
    <location>
        <begin position="322"/>
        <end position="383"/>
    </location>
</feature>
<feature type="region of interest" description="Disordered" evidence="1">
    <location>
        <begin position="1"/>
        <end position="30"/>
    </location>
</feature>
<evidence type="ECO:0000313" key="3">
    <source>
        <dbReference type="EMBL" id="KAK4225133.1"/>
    </source>
</evidence>
<dbReference type="InterPro" id="IPR036770">
    <property type="entry name" value="Ankyrin_rpt-contain_sf"/>
</dbReference>
<dbReference type="GO" id="GO:0006508">
    <property type="term" value="P:proteolysis"/>
    <property type="evidence" value="ECO:0007669"/>
    <property type="project" value="InterPro"/>
</dbReference>
<keyword evidence="4" id="KW-1185">Reference proteome</keyword>
<dbReference type="GO" id="GO:0004252">
    <property type="term" value="F:serine-type endopeptidase activity"/>
    <property type="evidence" value="ECO:0007669"/>
    <property type="project" value="InterPro"/>
</dbReference>
<evidence type="ECO:0000256" key="1">
    <source>
        <dbReference type="SAM" id="MobiDB-lite"/>
    </source>
</evidence>
<evidence type="ECO:0000313" key="4">
    <source>
        <dbReference type="Proteomes" id="UP001301958"/>
    </source>
</evidence>
<feature type="compositionally biased region" description="Basic and acidic residues" evidence="1">
    <location>
        <begin position="178"/>
        <end position="195"/>
    </location>
</feature>
<reference evidence="3" key="1">
    <citation type="journal article" date="2023" name="Mol. Phylogenet. Evol.">
        <title>Genome-scale phylogeny and comparative genomics of the fungal order Sordariales.</title>
        <authorList>
            <person name="Hensen N."/>
            <person name="Bonometti L."/>
            <person name="Westerberg I."/>
            <person name="Brannstrom I.O."/>
            <person name="Guillou S."/>
            <person name="Cros-Aarteil S."/>
            <person name="Calhoun S."/>
            <person name="Haridas S."/>
            <person name="Kuo A."/>
            <person name="Mondo S."/>
            <person name="Pangilinan J."/>
            <person name="Riley R."/>
            <person name="LaButti K."/>
            <person name="Andreopoulos B."/>
            <person name="Lipzen A."/>
            <person name="Chen C."/>
            <person name="Yan M."/>
            <person name="Daum C."/>
            <person name="Ng V."/>
            <person name="Clum A."/>
            <person name="Steindorff A."/>
            <person name="Ohm R.A."/>
            <person name="Martin F."/>
            <person name="Silar P."/>
            <person name="Natvig D.O."/>
            <person name="Lalanne C."/>
            <person name="Gautier V."/>
            <person name="Ament-Velasquez S.L."/>
            <person name="Kruys A."/>
            <person name="Hutchinson M.I."/>
            <person name="Powell A.J."/>
            <person name="Barry K."/>
            <person name="Miller A.N."/>
            <person name="Grigoriev I.V."/>
            <person name="Debuchy R."/>
            <person name="Gladieux P."/>
            <person name="Hiltunen Thoren M."/>
            <person name="Johannesson H."/>
        </authorList>
    </citation>
    <scope>NUCLEOTIDE SEQUENCE</scope>
    <source>
        <strain evidence="3">CBS 990.96</strain>
    </source>
</reference>
<dbReference type="AlphaFoldDB" id="A0AAN7BKU3"/>
<feature type="domain" description="Peptidase S8/S53" evidence="2">
    <location>
        <begin position="741"/>
        <end position="959"/>
    </location>
</feature>
<dbReference type="Gene3D" id="1.25.40.20">
    <property type="entry name" value="Ankyrin repeat-containing domain"/>
    <property type="match status" value="1"/>
</dbReference>
<feature type="region of interest" description="Disordered" evidence="1">
    <location>
        <begin position="248"/>
        <end position="279"/>
    </location>
</feature>
<feature type="region of interest" description="Disordered" evidence="1">
    <location>
        <begin position="976"/>
        <end position="998"/>
    </location>
</feature>
<feature type="compositionally biased region" description="Low complexity" evidence="1">
    <location>
        <begin position="268"/>
        <end position="277"/>
    </location>
</feature>